<proteinExistence type="predicted"/>
<dbReference type="SUPFAM" id="SSF46689">
    <property type="entry name" value="Homeodomain-like"/>
    <property type="match status" value="1"/>
</dbReference>
<dbReference type="CDD" id="cd00086">
    <property type="entry name" value="homeodomain"/>
    <property type="match status" value="1"/>
</dbReference>
<reference evidence="1 2" key="1">
    <citation type="submission" date="2023-05" db="EMBL/GenBank/DDBJ databases">
        <title>B98-5 Cell Line De Novo Hybrid Assembly: An Optical Mapping Approach.</title>
        <authorList>
            <person name="Kananen K."/>
            <person name="Auerbach J.A."/>
            <person name="Kautto E."/>
            <person name="Blachly J.S."/>
        </authorList>
    </citation>
    <scope>NUCLEOTIDE SEQUENCE [LARGE SCALE GENOMIC DNA]</scope>
    <source>
        <strain evidence="1">B95-8</strain>
        <tissue evidence="1">Cell line</tissue>
    </source>
</reference>
<dbReference type="InterPro" id="IPR009057">
    <property type="entry name" value="Homeodomain-like_sf"/>
</dbReference>
<sequence length="135" mass="15668">MFRTKLTISVVYLTALQRHFCFQNQIRHLRLSWLQSRHYLGECLIKEGDKSDAITKLHTGVLLQAFQRNQFLGTAIKEELAKQTGTPESRMQDPCVNRTNSRRSTVTHLVSWNVYQGNCQDDKDSDDTILRVLPF</sequence>
<accession>A0ABQ9UNX5</accession>
<comment type="caution">
    <text evidence="1">The sequence shown here is derived from an EMBL/GenBank/DDBJ whole genome shotgun (WGS) entry which is preliminary data.</text>
</comment>
<dbReference type="InterPro" id="IPR001356">
    <property type="entry name" value="HD"/>
</dbReference>
<dbReference type="Proteomes" id="UP001266305">
    <property type="component" value="Unassembled WGS sequence"/>
</dbReference>
<gene>
    <name evidence="1" type="ORF">P7K49_023423</name>
</gene>
<evidence type="ECO:0000313" key="1">
    <source>
        <dbReference type="EMBL" id="KAK2097972.1"/>
    </source>
</evidence>
<evidence type="ECO:0000313" key="2">
    <source>
        <dbReference type="Proteomes" id="UP001266305"/>
    </source>
</evidence>
<keyword evidence="2" id="KW-1185">Reference proteome</keyword>
<dbReference type="EMBL" id="JASSZA010000011">
    <property type="protein sequence ID" value="KAK2097972.1"/>
    <property type="molecule type" value="Genomic_DNA"/>
</dbReference>
<organism evidence="1 2">
    <name type="scientific">Saguinus oedipus</name>
    <name type="common">Cotton-top tamarin</name>
    <name type="synonym">Oedipomidas oedipus</name>
    <dbReference type="NCBI Taxonomy" id="9490"/>
    <lineage>
        <taxon>Eukaryota</taxon>
        <taxon>Metazoa</taxon>
        <taxon>Chordata</taxon>
        <taxon>Craniata</taxon>
        <taxon>Vertebrata</taxon>
        <taxon>Euteleostomi</taxon>
        <taxon>Mammalia</taxon>
        <taxon>Eutheria</taxon>
        <taxon>Euarchontoglires</taxon>
        <taxon>Primates</taxon>
        <taxon>Haplorrhini</taxon>
        <taxon>Platyrrhini</taxon>
        <taxon>Cebidae</taxon>
        <taxon>Callitrichinae</taxon>
        <taxon>Saguinus</taxon>
    </lineage>
</organism>
<name>A0ABQ9UNX5_SAGOE</name>
<protein>
    <submittedName>
        <fullName evidence="1">Uncharacterized protein</fullName>
    </submittedName>
</protein>
<dbReference type="Gene3D" id="1.10.10.60">
    <property type="entry name" value="Homeodomain-like"/>
    <property type="match status" value="1"/>
</dbReference>